<dbReference type="PANTHER" id="PTHR32089:SF112">
    <property type="entry name" value="LYSOZYME-LIKE PROTEIN-RELATED"/>
    <property type="match status" value="1"/>
</dbReference>
<sequence length="559" mass="60801">MKSIRAKLIGAFSVILGLLLIFTGVIYVLMNDMNSEIETVVEEDMETISAFEDLAYNIAERQSLANAYVLTGNNQYKEEFATYTENSSEIEENLLSYVDDQRLNDIVNTSVDWRVQVEEDVFAEYDEGNRINAEDALRSDISPLGTEIKNELNSLIEEEQAAVDSHTDQVSSQGDSLVVISIVAGIGITVVGFIIAVVLSNRISRPVKTLSEKARQLSDGDLMVKNMNVKSKDEVGQLAVNFNDMADNLRTILGKTRTAAERVAATSEQLSASSEETSASTNEIATTIQEVSHSTESTRERSTESLSLMQQLSINIEKVTEASANVAKKVKETEEAAANGNKEIVHSSEQMGIINTQVQDSADIIKQLGERSTEIGTIIETITSISEQTNLLALNAAIEAARAGEHGKGFAVVADEVRKLAEESNQSANKITQLIEGIQQETKRAVEKMSEGQTEASEGVDVIERAGTAFQTIRTSIQEVGSQVQNVSDISKQMHANSTQVTTAVEEMSQVAETNADSAQNVAAGTKEQQSAMEEISSSSEELSTMAQDLQEEVSKFKL</sequence>
<dbReference type="SUPFAM" id="SSF58104">
    <property type="entry name" value="Methyl-accepting chemotaxis protein (MCP) signaling domain"/>
    <property type="match status" value="1"/>
</dbReference>
<evidence type="ECO:0000259" key="9">
    <source>
        <dbReference type="PROSITE" id="PS50111"/>
    </source>
</evidence>
<comment type="caution">
    <text evidence="11">The sequence shown here is derived from an EMBL/GenBank/DDBJ whole genome shotgun (WGS) entry which is preliminary data.</text>
</comment>
<feature type="transmembrane region" description="Helical" evidence="8">
    <location>
        <begin position="9"/>
        <end position="30"/>
    </location>
</feature>
<feature type="compositionally biased region" description="Low complexity" evidence="7">
    <location>
        <begin position="265"/>
        <end position="287"/>
    </location>
</feature>
<feature type="domain" description="HAMP" evidence="10">
    <location>
        <begin position="201"/>
        <end position="254"/>
    </location>
</feature>
<dbReference type="RefSeq" id="WP_125559755.1">
    <property type="nucleotide sequence ID" value="NZ_RBVX01000031.1"/>
</dbReference>
<dbReference type="InterPro" id="IPR004089">
    <property type="entry name" value="MCPsignal_dom"/>
</dbReference>
<dbReference type="CDD" id="cd06225">
    <property type="entry name" value="HAMP"/>
    <property type="match status" value="1"/>
</dbReference>
<evidence type="ECO:0000256" key="8">
    <source>
        <dbReference type="SAM" id="Phobius"/>
    </source>
</evidence>
<feature type="region of interest" description="Disordered" evidence="7">
    <location>
        <begin position="265"/>
        <end position="301"/>
    </location>
</feature>
<dbReference type="Gene3D" id="1.10.287.950">
    <property type="entry name" value="Methyl-accepting chemotaxis protein"/>
    <property type="match status" value="1"/>
</dbReference>
<dbReference type="Pfam" id="PF00015">
    <property type="entry name" value="MCPsignal"/>
    <property type="match status" value="1"/>
</dbReference>
<dbReference type="SMART" id="SM00304">
    <property type="entry name" value="HAMP"/>
    <property type="match status" value="1"/>
</dbReference>
<dbReference type="PANTHER" id="PTHR32089">
    <property type="entry name" value="METHYL-ACCEPTING CHEMOTAXIS PROTEIN MCPB"/>
    <property type="match status" value="1"/>
</dbReference>
<keyword evidence="12" id="KW-1185">Reference proteome</keyword>
<dbReference type="GO" id="GO:0006935">
    <property type="term" value="P:chemotaxis"/>
    <property type="evidence" value="ECO:0007669"/>
    <property type="project" value="UniProtKB-ARBA"/>
</dbReference>
<evidence type="ECO:0000256" key="5">
    <source>
        <dbReference type="ARBA" id="ARBA00029447"/>
    </source>
</evidence>
<comment type="similarity">
    <text evidence="5">Belongs to the methyl-accepting chemotaxis (MCP) protein family.</text>
</comment>
<dbReference type="EMBL" id="RBVX01000031">
    <property type="protein sequence ID" value="RSL30811.1"/>
    <property type="molecule type" value="Genomic_DNA"/>
</dbReference>
<gene>
    <name evidence="11" type="ORF">D7Z54_23740</name>
</gene>
<evidence type="ECO:0000256" key="6">
    <source>
        <dbReference type="PROSITE-ProRule" id="PRU00284"/>
    </source>
</evidence>
<dbReference type="Pfam" id="PF12729">
    <property type="entry name" value="4HB_MCP_1"/>
    <property type="match status" value="1"/>
</dbReference>
<dbReference type="CDD" id="cd11386">
    <property type="entry name" value="MCP_signal"/>
    <property type="match status" value="1"/>
</dbReference>
<feature type="region of interest" description="Disordered" evidence="7">
    <location>
        <begin position="515"/>
        <end position="559"/>
    </location>
</feature>
<feature type="domain" description="Methyl-accepting transducer" evidence="9">
    <location>
        <begin position="273"/>
        <end position="509"/>
    </location>
</feature>
<dbReference type="GO" id="GO:0005886">
    <property type="term" value="C:plasma membrane"/>
    <property type="evidence" value="ECO:0007669"/>
    <property type="project" value="UniProtKB-SubCell"/>
</dbReference>
<evidence type="ECO:0000259" key="10">
    <source>
        <dbReference type="PROSITE" id="PS50885"/>
    </source>
</evidence>
<dbReference type="Pfam" id="PF00672">
    <property type="entry name" value="HAMP"/>
    <property type="match status" value="1"/>
</dbReference>
<keyword evidence="8" id="KW-1133">Transmembrane helix</keyword>
<keyword evidence="2" id="KW-1003">Cell membrane</keyword>
<evidence type="ECO:0000256" key="7">
    <source>
        <dbReference type="SAM" id="MobiDB-lite"/>
    </source>
</evidence>
<dbReference type="FunFam" id="1.10.287.950:FF:000001">
    <property type="entry name" value="Methyl-accepting chemotaxis sensory transducer"/>
    <property type="match status" value="1"/>
</dbReference>
<accession>A0A3R9P1J1</accession>
<evidence type="ECO:0000256" key="4">
    <source>
        <dbReference type="ARBA" id="ARBA00023224"/>
    </source>
</evidence>
<dbReference type="SMART" id="SM00283">
    <property type="entry name" value="MA"/>
    <property type="match status" value="1"/>
</dbReference>
<dbReference type="InterPro" id="IPR024478">
    <property type="entry name" value="HlyB_4HB_MCP"/>
</dbReference>
<dbReference type="Proteomes" id="UP000275076">
    <property type="component" value="Unassembled WGS sequence"/>
</dbReference>
<feature type="transmembrane region" description="Helical" evidence="8">
    <location>
        <begin position="177"/>
        <end position="199"/>
    </location>
</feature>
<evidence type="ECO:0000256" key="1">
    <source>
        <dbReference type="ARBA" id="ARBA00004236"/>
    </source>
</evidence>
<keyword evidence="3 8" id="KW-0472">Membrane</keyword>
<keyword evidence="4 6" id="KW-0807">Transducer</keyword>
<dbReference type="Gene3D" id="6.10.340.10">
    <property type="match status" value="1"/>
</dbReference>
<dbReference type="PROSITE" id="PS50111">
    <property type="entry name" value="CHEMOTAXIS_TRANSDUC_2"/>
    <property type="match status" value="1"/>
</dbReference>
<evidence type="ECO:0000256" key="2">
    <source>
        <dbReference type="ARBA" id="ARBA00022475"/>
    </source>
</evidence>
<protein>
    <submittedName>
        <fullName evidence="11">Methyl-accepting chemotaxis protein</fullName>
    </submittedName>
</protein>
<dbReference type="GO" id="GO:0007165">
    <property type="term" value="P:signal transduction"/>
    <property type="evidence" value="ECO:0007669"/>
    <property type="project" value="UniProtKB-KW"/>
</dbReference>
<evidence type="ECO:0000256" key="3">
    <source>
        <dbReference type="ARBA" id="ARBA00023136"/>
    </source>
</evidence>
<feature type="compositionally biased region" description="Low complexity" evidence="7">
    <location>
        <begin position="528"/>
        <end position="544"/>
    </location>
</feature>
<evidence type="ECO:0000313" key="12">
    <source>
        <dbReference type="Proteomes" id="UP000275076"/>
    </source>
</evidence>
<dbReference type="InterPro" id="IPR003660">
    <property type="entry name" value="HAMP_dom"/>
</dbReference>
<proteinExistence type="inferred from homology"/>
<keyword evidence="8" id="KW-0812">Transmembrane</keyword>
<reference evidence="11 12" key="1">
    <citation type="submission" date="2018-10" db="EMBL/GenBank/DDBJ databases">
        <title>Draft genome sequence of Bacillus salarius IM0101, isolated from a hypersaline soil in Inner Mongolia, China.</title>
        <authorList>
            <person name="Yamprayoonswat W."/>
            <person name="Boonvisut S."/>
            <person name="Jumpathong W."/>
            <person name="Sittihan S."/>
            <person name="Ruangsuj P."/>
            <person name="Wanthongcharoen S."/>
            <person name="Thongpramul N."/>
            <person name="Pimmason S."/>
            <person name="Yu B."/>
            <person name="Yasawong M."/>
        </authorList>
    </citation>
    <scope>NUCLEOTIDE SEQUENCE [LARGE SCALE GENOMIC DNA]</scope>
    <source>
        <strain evidence="11 12">IM0101</strain>
    </source>
</reference>
<name>A0A3R9P1J1_9BACI</name>
<dbReference type="OrthoDB" id="2168386at2"/>
<dbReference type="PROSITE" id="PS50885">
    <property type="entry name" value="HAMP"/>
    <property type="match status" value="1"/>
</dbReference>
<dbReference type="AlphaFoldDB" id="A0A3R9P1J1"/>
<comment type="subcellular location">
    <subcellularLocation>
        <location evidence="1">Cell membrane</location>
    </subcellularLocation>
</comment>
<organism evidence="11 12">
    <name type="scientific">Salibacterium salarium</name>
    <dbReference type="NCBI Taxonomy" id="284579"/>
    <lineage>
        <taxon>Bacteria</taxon>
        <taxon>Bacillati</taxon>
        <taxon>Bacillota</taxon>
        <taxon>Bacilli</taxon>
        <taxon>Bacillales</taxon>
        <taxon>Bacillaceae</taxon>
    </lineage>
</organism>
<evidence type="ECO:0000313" key="11">
    <source>
        <dbReference type="EMBL" id="RSL30811.1"/>
    </source>
</evidence>